<dbReference type="OrthoDB" id="203099at2759"/>
<evidence type="ECO:0000256" key="4">
    <source>
        <dbReference type="ARBA" id="ARBA00022989"/>
    </source>
</evidence>
<name>W1Q8D1_OGAPD</name>
<evidence type="ECO:0000313" key="8">
    <source>
        <dbReference type="Proteomes" id="UP000008673"/>
    </source>
</evidence>
<dbReference type="STRING" id="871575.W1Q8D1"/>
<dbReference type="AlphaFoldDB" id="W1Q8D1"/>
<comment type="caution">
    <text evidence="7">The sequence shown here is derived from an EMBL/GenBank/DDBJ whole genome shotgun (WGS) entry which is preliminary data.</text>
</comment>
<organism evidence="7 8">
    <name type="scientific">Ogataea parapolymorpha (strain ATCC 26012 / BCRC 20466 / JCM 22074 / NRRL Y-7560 / DL-1)</name>
    <name type="common">Yeast</name>
    <name type="synonym">Hansenula polymorpha</name>
    <dbReference type="NCBI Taxonomy" id="871575"/>
    <lineage>
        <taxon>Eukaryota</taxon>
        <taxon>Fungi</taxon>
        <taxon>Dikarya</taxon>
        <taxon>Ascomycota</taxon>
        <taxon>Saccharomycotina</taxon>
        <taxon>Pichiomycetes</taxon>
        <taxon>Pichiales</taxon>
        <taxon>Pichiaceae</taxon>
        <taxon>Ogataea</taxon>
    </lineage>
</organism>
<dbReference type="RefSeq" id="XP_013933131.1">
    <property type="nucleotide sequence ID" value="XM_014077656.1"/>
</dbReference>
<reference evidence="7 8" key="1">
    <citation type="journal article" date="2013" name="BMC Genomics">
        <title>Genome sequence and analysis of methylotrophic yeast Hansenula polymorpha DL1.</title>
        <authorList>
            <person name="Ravin N.V."/>
            <person name="Eldarov M.A."/>
            <person name="Kadnikov V.V."/>
            <person name="Beletsky A.V."/>
            <person name="Schneider J."/>
            <person name="Mardanova E.S."/>
            <person name="Smekalova E.M."/>
            <person name="Zvereva M.I."/>
            <person name="Dontsova O.A."/>
            <person name="Mardanov A.V."/>
            <person name="Skryabin K.G."/>
        </authorList>
    </citation>
    <scope>NUCLEOTIDE SEQUENCE [LARGE SCALE GENOMIC DNA]</scope>
    <source>
        <strain evidence="8">ATCC 26012 / BCRC 20466 / JCM 22074 / NRRL Y-7560 / DL-1</strain>
    </source>
</reference>
<evidence type="ECO:0000256" key="2">
    <source>
        <dbReference type="ARBA" id="ARBA00010487"/>
    </source>
</evidence>
<dbReference type="InterPro" id="IPR051584">
    <property type="entry name" value="GPCR-associated_LMBR1"/>
</dbReference>
<accession>W1Q8D1</accession>
<gene>
    <name evidence="7" type="ORF">HPODL_01157</name>
</gene>
<evidence type="ECO:0000256" key="6">
    <source>
        <dbReference type="SAM" id="Phobius"/>
    </source>
</evidence>
<keyword evidence="8" id="KW-1185">Reference proteome</keyword>
<feature type="transmembrane region" description="Helical" evidence="6">
    <location>
        <begin position="31"/>
        <end position="51"/>
    </location>
</feature>
<feature type="transmembrane region" description="Helical" evidence="6">
    <location>
        <begin position="425"/>
        <end position="446"/>
    </location>
</feature>
<evidence type="ECO:0000256" key="1">
    <source>
        <dbReference type="ARBA" id="ARBA00004141"/>
    </source>
</evidence>
<evidence type="ECO:0000313" key="7">
    <source>
        <dbReference type="EMBL" id="ESW97046.1"/>
    </source>
</evidence>
<dbReference type="EMBL" id="AEOI02000009">
    <property type="protein sequence ID" value="ESW97046.1"/>
    <property type="molecule type" value="Genomic_DNA"/>
</dbReference>
<dbReference type="InterPro" id="IPR006876">
    <property type="entry name" value="LMBR1-like_membr_prot"/>
</dbReference>
<feature type="transmembrane region" description="Helical" evidence="6">
    <location>
        <begin position="84"/>
        <end position="104"/>
    </location>
</feature>
<dbReference type="GeneID" id="25770621"/>
<feature type="transmembrane region" description="Helical" evidence="6">
    <location>
        <begin position="382"/>
        <end position="405"/>
    </location>
</feature>
<evidence type="ECO:0000256" key="5">
    <source>
        <dbReference type="ARBA" id="ARBA00023136"/>
    </source>
</evidence>
<keyword evidence="3 6" id="KW-0812">Transmembrane</keyword>
<feature type="transmembrane region" description="Helical" evidence="6">
    <location>
        <begin position="162"/>
        <end position="180"/>
    </location>
</feature>
<keyword evidence="4 6" id="KW-1133">Transmembrane helix</keyword>
<comment type="subcellular location">
    <subcellularLocation>
        <location evidence="1">Membrane</location>
        <topology evidence="1">Multi-pass membrane protein</topology>
    </subcellularLocation>
</comment>
<keyword evidence="5 6" id="KW-0472">Membrane</keyword>
<dbReference type="GO" id="GO:0016020">
    <property type="term" value="C:membrane"/>
    <property type="evidence" value="ECO:0007669"/>
    <property type="project" value="UniProtKB-SubCell"/>
</dbReference>
<dbReference type="KEGG" id="opa:HPODL_01157"/>
<dbReference type="OMA" id="QLERICY"/>
<proteinExistence type="inferred from homology"/>
<feature type="transmembrane region" description="Helical" evidence="6">
    <location>
        <begin position="6"/>
        <end position="24"/>
    </location>
</feature>
<feature type="transmembrane region" description="Helical" evidence="6">
    <location>
        <begin position="125"/>
        <end position="142"/>
    </location>
</feature>
<dbReference type="Proteomes" id="UP000008673">
    <property type="component" value="Unassembled WGS sequence"/>
</dbReference>
<evidence type="ECO:0000256" key="3">
    <source>
        <dbReference type="ARBA" id="ARBA00022692"/>
    </source>
</evidence>
<dbReference type="HOGENOM" id="CLU_016542_0_0_1"/>
<dbReference type="PANTHER" id="PTHR21355">
    <property type="entry name" value="G-PROTEIN COUPLED RECEPTOR-ASSOCIATED PROTEIN LMBRD2"/>
    <property type="match status" value="1"/>
</dbReference>
<dbReference type="eggNOG" id="KOG2296">
    <property type="taxonomic scope" value="Eukaryota"/>
</dbReference>
<feature type="transmembrane region" description="Helical" evidence="6">
    <location>
        <begin position="479"/>
        <end position="496"/>
    </location>
</feature>
<comment type="similarity">
    <text evidence="2">Belongs to the LIMR family.</text>
</comment>
<protein>
    <submittedName>
        <fullName evidence="7">Membrane protein</fullName>
    </submittedName>
</protein>
<dbReference type="Pfam" id="PF04791">
    <property type="entry name" value="LMBR1"/>
    <property type="match status" value="1"/>
</dbReference>
<dbReference type="PANTHER" id="PTHR21355:SF0">
    <property type="entry name" value="G-PROTEIN COUPLED RECEPTOR-ASSOCIATED PROTEIN LMBRD2"/>
    <property type="match status" value="1"/>
</dbReference>
<sequence>MWFPIAFFLVSTFLLSGFAINHFIRLSKQPLYLSVILVFSLFLPFSIIFLLPVDLISTSADTYKQFKESIFYLNQPTVLFLWKFNYWTTFSLTWIILPFFQYWFGSGYYKRGDRFKYSLIELLKFQMIMIACGLIIFFYILVRHTSWLNFKFLKSLVITVSHIYSLVLALWLMAHGLIYLPRHEWETSGNYSNQLHKMYLKVPEINEQLEDTKFELRELCGKIKTLSHLDNLEYRDWILKLVGSIPPEFNEMVHHGVEPFTNSELNTKLLNKLSKQLKELKWEYNHKLIELQITVEKVIVLEDKVNAQLLGEYHPRLERPWISSPKVNYYLHQYVKPFLGKLLSLCLIVLSTVIVESETLHGFQFSLIKRLIAAITINATKIYVQIFTICFLVLTYMLVCAMLSLSQVKVFNIYHIESNQSSDPVSMIFFISYACRLTIPLSYNFLMLLDAKFTTNSSFQLFFGNSIQLISLGNFLNDLLPRLIIIPILLTMFRFWEKAKAWLSRVFLFDYLIRELDFEDDDLDTANYSGDLEGRPGSQSTRENARIHESKQIIQRLLNSDQRFSSTPIRPLTLSNNPASQEQSLTSFREFFSRLFSRLRFRSPASQYEGLRTYNLSLGTDNGSRRTSTDTGISLNTNISFDNDNRLLRDDDIMLIDEDDVSEI</sequence>
<feature type="transmembrane region" description="Helical" evidence="6">
    <location>
        <begin position="338"/>
        <end position="355"/>
    </location>
</feature>